<evidence type="ECO:0000313" key="15">
    <source>
        <dbReference type="Proteomes" id="UP000235346"/>
    </source>
</evidence>
<comment type="caution">
    <text evidence="14">The sequence shown here is derived from an EMBL/GenBank/DDBJ whole genome shotgun (WGS) entry which is preliminary data.</text>
</comment>
<sequence>MPNATPPRLLIPLLILVLLTGCAERPPAPDGERAAGQWAAQAKRLENLDTWVLAGKAGLRMPQESTSANLDWSQHPHYYRLLISGPFGSGRSTLEGREGRFSLTTAEGRFEAETPEALMEQQLGWSLPVSALSDWIRGLPSEASEHQLEHDELGFPLRLRQDGWQIDYRDWILVEEVWLPRRLVMEIDELRVTLVVTDWRPVLDDA</sequence>
<keyword evidence="9" id="KW-0564">Palmitate</keyword>
<dbReference type="NCBIfam" id="TIGR00548">
    <property type="entry name" value="lolB"/>
    <property type="match status" value="1"/>
</dbReference>
<evidence type="ECO:0000256" key="1">
    <source>
        <dbReference type="ARBA" id="ARBA00004459"/>
    </source>
</evidence>
<reference evidence="14 15" key="1">
    <citation type="submission" date="2018-01" db="EMBL/GenBank/DDBJ databases">
        <title>Halomonas endophytica sp. nov., isolated from storage liquid in the stems of Populus euphratica.</title>
        <authorList>
            <person name="Chen C."/>
        </authorList>
    </citation>
    <scope>NUCLEOTIDE SEQUENCE [LARGE SCALE GENOMIC DNA]</scope>
    <source>
        <strain evidence="14 15">DSM 26881</strain>
    </source>
</reference>
<dbReference type="SUPFAM" id="SSF89392">
    <property type="entry name" value="Prokaryotic lipoproteins and lipoprotein localization factors"/>
    <property type="match status" value="1"/>
</dbReference>
<keyword evidence="6" id="KW-0732">Signal</keyword>
<keyword evidence="5 13" id="KW-0813">Transport</keyword>
<dbReference type="AlphaFoldDB" id="A0A2N7TFK4"/>
<organism evidence="14 15">
    <name type="scientific">Halomonas heilongjiangensis</name>
    <dbReference type="NCBI Taxonomy" id="1387883"/>
    <lineage>
        <taxon>Bacteria</taxon>
        <taxon>Pseudomonadati</taxon>
        <taxon>Pseudomonadota</taxon>
        <taxon>Gammaproteobacteria</taxon>
        <taxon>Oceanospirillales</taxon>
        <taxon>Halomonadaceae</taxon>
        <taxon>Halomonas</taxon>
    </lineage>
</organism>
<dbReference type="GO" id="GO:0009279">
    <property type="term" value="C:cell outer membrane"/>
    <property type="evidence" value="ECO:0007669"/>
    <property type="project" value="UniProtKB-SubCell"/>
</dbReference>
<dbReference type="RefSeq" id="WP_102630009.1">
    <property type="nucleotide sequence ID" value="NZ_PDOH01000039.1"/>
</dbReference>
<evidence type="ECO:0000256" key="7">
    <source>
        <dbReference type="ARBA" id="ARBA00022927"/>
    </source>
</evidence>
<evidence type="ECO:0000256" key="5">
    <source>
        <dbReference type="ARBA" id="ARBA00022448"/>
    </source>
</evidence>
<dbReference type="CDD" id="cd16326">
    <property type="entry name" value="LolB"/>
    <property type="match status" value="1"/>
</dbReference>
<evidence type="ECO:0000256" key="2">
    <source>
        <dbReference type="ARBA" id="ARBA00009696"/>
    </source>
</evidence>
<comment type="function">
    <text evidence="13">Plays a critical role in the incorporation of lipoproteins in the outer membrane after they are released by the LolA protein.</text>
</comment>
<evidence type="ECO:0000256" key="13">
    <source>
        <dbReference type="HAMAP-Rule" id="MF_00233"/>
    </source>
</evidence>
<keyword evidence="10 13" id="KW-0143">Chaperone</keyword>
<comment type="similarity">
    <text evidence="2 13">Belongs to the LolB family.</text>
</comment>
<evidence type="ECO:0000256" key="6">
    <source>
        <dbReference type="ARBA" id="ARBA00022729"/>
    </source>
</evidence>
<name>A0A2N7TFK4_9GAMM</name>
<keyword evidence="12 14" id="KW-0449">Lipoprotein</keyword>
<keyword evidence="11 13" id="KW-0998">Cell outer membrane</keyword>
<keyword evidence="15" id="KW-1185">Reference proteome</keyword>
<protein>
    <recommendedName>
        <fullName evidence="4 13">Outer-membrane lipoprotein LolB</fullName>
    </recommendedName>
</protein>
<dbReference type="EMBL" id="PNRE01000104">
    <property type="protein sequence ID" value="PMR66966.1"/>
    <property type="molecule type" value="Genomic_DNA"/>
</dbReference>
<evidence type="ECO:0000256" key="9">
    <source>
        <dbReference type="ARBA" id="ARBA00023139"/>
    </source>
</evidence>
<comment type="subcellular location">
    <subcellularLocation>
        <location evidence="1">Cell outer membrane</location>
        <topology evidence="1">Lipid-anchor</topology>
    </subcellularLocation>
</comment>
<dbReference type="OrthoDB" id="9797618at2"/>
<evidence type="ECO:0000256" key="12">
    <source>
        <dbReference type="ARBA" id="ARBA00023288"/>
    </source>
</evidence>
<evidence type="ECO:0000256" key="10">
    <source>
        <dbReference type="ARBA" id="ARBA00023186"/>
    </source>
</evidence>
<accession>A0A2N7TFK4</accession>
<dbReference type="InterPro" id="IPR029046">
    <property type="entry name" value="LolA/LolB/LppX"/>
</dbReference>
<dbReference type="InterPro" id="IPR004565">
    <property type="entry name" value="OM_lipoprot_LolB"/>
</dbReference>
<dbReference type="Pfam" id="PF03550">
    <property type="entry name" value="LolB"/>
    <property type="match status" value="1"/>
</dbReference>
<evidence type="ECO:0000256" key="11">
    <source>
        <dbReference type="ARBA" id="ARBA00023237"/>
    </source>
</evidence>
<evidence type="ECO:0000256" key="3">
    <source>
        <dbReference type="ARBA" id="ARBA00011245"/>
    </source>
</evidence>
<evidence type="ECO:0000256" key="8">
    <source>
        <dbReference type="ARBA" id="ARBA00023136"/>
    </source>
</evidence>
<gene>
    <name evidence="13" type="primary">lolB</name>
    <name evidence="14" type="ORF">C1H66_22045</name>
</gene>
<dbReference type="HAMAP" id="MF_00233">
    <property type="entry name" value="LolB"/>
    <property type="match status" value="1"/>
</dbReference>
<dbReference type="Proteomes" id="UP000235346">
    <property type="component" value="Unassembled WGS sequence"/>
</dbReference>
<dbReference type="Gene3D" id="2.50.20.10">
    <property type="entry name" value="Lipoprotein localisation LolA/LolB/LppX"/>
    <property type="match status" value="1"/>
</dbReference>
<keyword evidence="8 13" id="KW-0472">Membrane</keyword>
<evidence type="ECO:0000313" key="14">
    <source>
        <dbReference type="EMBL" id="PMR66966.1"/>
    </source>
</evidence>
<evidence type="ECO:0000256" key="4">
    <source>
        <dbReference type="ARBA" id="ARBA00016202"/>
    </source>
</evidence>
<keyword evidence="7 13" id="KW-0653">Protein transport</keyword>
<dbReference type="GO" id="GO:0044874">
    <property type="term" value="P:lipoprotein localization to outer membrane"/>
    <property type="evidence" value="ECO:0007669"/>
    <property type="project" value="UniProtKB-UniRule"/>
</dbReference>
<comment type="subunit">
    <text evidence="3 13">Monomer.</text>
</comment>
<dbReference type="GO" id="GO:0015031">
    <property type="term" value="P:protein transport"/>
    <property type="evidence" value="ECO:0007669"/>
    <property type="project" value="UniProtKB-KW"/>
</dbReference>
<proteinExistence type="inferred from homology"/>